<sequence>MNDLSNPFFQNETQEADGIETGKRLIRLSNDQGISLAERVANQFYRLTWRTPLHSMRLRGKYPLKLLAVPEDKVAGEARAGKAIRAGYFLFRGQKLPVADVDFAAPMSAPLAEYLHGFRWLRDLATVATREQGASIAEGVLRRWLSAHAEKPSEPAWAPENAGWRLIFWAAYAPYILSSNDLIYRSLLLTCFARTARHLDRSADKAPVGLPRLVGWGGIVAAGLLLPGGGPRRAFAEAGLKRTLESTLYSDGGIISRSPTDLLRAIELLSMLNAAYDAVREEAPSWLTETLARTVAALLGITHGDGGLASWQGAGAVDAAQVEKIVQASSVRTRPLRQARDWGYQRIAAGATVLLVDAAPPPATRMAGAGCASTGAIELSDGPDRLIVSCGGADLAGAHIPDDLAQGLRTTAAHSTLILDERNSTAILPDGTLGRGVTEVELHRQELENGSRIEISHDGYVRRLGYMHRRLLLVSSDGKDIRGEDMLLPAQRRKKPATVPFVLRFHLAPHVDASLTADEQGALLRIDMAALWQFRCGTGKLSIEDSLWVDGEGRPHASKQLVVSAMAEPGGNSLGWLLKRVG</sequence>
<evidence type="ECO:0000313" key="4">
    <source>
        <dbReference type="Proteomes" id="UP000290958"/>
    </source>
</evidence>
<evidence type="ECO:0000313" key="3">
    <source>
        <dbReference type="EMBL" id="RXR28255.1"/>
    </source>
</evidence>
<comment type="caution">
    <text evidence="3">The sequence shown here is derived from an EMBL/GenBank/DDBJ whole genome shotgun (WGS) entry which is preliminary data.</text>
</comment>
<dbReference type="GO" id="GO:0030313">
    <property type="term" value="C:cell envelope"/>
    <property type="evidence" value="ECO:0007669"/>
    <property type="project" value="UniProtKB-SubCell"/>
</dbReference>
<dbReference type="Gene3D" id="1.50.10.100">
    <property type="entry name" value="Chondroitin AC/alginate lyase"/>
    <property type="match status" value="1"/>
</dbReference>
<proteinExistence type="predicted"/>
<dbReference type="EMBL" id="SBKP01000010">
    <property type="protein sequence ID" value="RXR28255.1"/>
    <property type="molecule type" value="Genomic_DNA"/>
</dbReference>
<dbReference type="InterPro" id="IPR008929">
    <property type="entry name" value="Chondroitin_lyas"/>
</dbReference>
<organism evidence="3 4">
    <name type="scientific">Sphingobium fluviale</name>
    <dbReference type="NCBI Taxonomy" id="2506423"/>
    <lineage>
        <taxon>Bacteria</taxon>
        <taxon>Pseudomonadati</taxon>
        <taxon>Pseudomonadota</taxon>
        <taxon>Alphaproteobacteria</taxon>
        <taxon>Sphingomonadales</taxon>
        <taxon>Sphingomonadaceae</taxon>
        <taxon>Sphingobium</taxon>
    </lineage>
</organism>
<dbReference type="Gene3D" id="2.70.98.70">
    <property type="match status" value="1"/>
</dbReference>
<reference evidence="4" key="1">
    <citation type="submission" date="2019-01" db="EMBL/GenBank/DDBJ databases">
        <title>Cytophagaceae bacterium strain CAR-16.</title>
        <authorList>
            <person name="Chen W.-M."/>
        </authorList>
    </citation>
    <scope>NUCLEOTIDE SEQUENCE [LARGE SCALE GENOMIC DNA]</scope>
    <source>
        <strain evidence="4">CHR27</strain>
    </source>
</reference>
<dbReference type="InterPro" id="IPR012480">
    <property type="entry name" value="Hepar_II_III_C"/>
</dbReference>
<dbReference type="Proteomes" id="UP000290958">
    <property type="component" value="Unassembled WGS sequence"/>
</dbReference>
<feature type="domain" description="Heparinase II/III-like C-terminal" evidence="2">
    <location>
        <begin position="332"/>
        <end position="576"/>
    </location>
</feature>
<name>A0A4Q1KG46_9SPHN</name>
<dbReference type="RefSeq" id="WP_129404616.1">
    <property type="nucleotide sequence ID" value="NZ_SBKP01000010.1"/>
</dbReference>
<evidence type="ECO:0000259" key="2">
    <source>
        <dbReference type="Pfam" id="PF07940"/>
    </source>
</evidence>
<keyword evidence="4" id="KW-1185">Reference proteome</keyword>
<dbReference type="OrthoDB" id="9787373at2"/>
<dbReference type="GO" id="GO:0016829">
    <property type="term" value="F:lyase activity"/>
    <property type="evidence" value="ECO:0007669"/>
    <property type="project" value="InterPro"/>
</dbReference>
<comment type="subcellular location">
    <subcellularLocation>
        <location evidence="1">Cell envelope</location>
    </subcellularLocation>
</comment>
<gene>
    <name evidence="3" type="ORF">EQG66_10920</name>
</gene>
<dbReference type="Pfam" id="PF07940">
    <property type="entry name" value="Hepar_II_III_C"/>
    <property type="match status" value="1"/>
</dbReference>
<evidence type="ECO:0000256" key="1">
    <source>
        <dbReference type="ARBA" id="ARBA00004196"/>
    </source>
</evidence>
<protein>
    <submittedName>
        <fullName evidence="3">Heparinase</fullName>
    </submittedName>
</protein>
<accession>A0A4Q1KG46</accession>
<dbReference type="AlphaFoldDB" id="A0A4Q1KG46"/>